<dbReference type="InterPro" id="IPR039426">
    <property type="entry name" value="TonB-dep_rcpt-like"/>
</dbReference>
<evidence type="ECO:0000256" key="5">
    <source>
        <dbReference type="ARBA" id="ARBA00022692"/>
    </source>
</evidence>
<keyword evidence="5 10" id="KW-0812">Transmembrane</keyword>
<evidence type="ECO:0000313" key="14">
    <source>
        <dbReference type="Proteomes" id="UP000751614"/>
    </source>
</evidence>
<dbReference type="PROSITE" id="PS52016">
    <property type="entry name" value="TONB_DEPENDENT_REC_3"/>
    <property type="match status" value="1"/>
</dbReference>
<dbReference type="InterPro" id="IPR023997">
    <property type="entry name" value="TonB-dep_OMP_SusC/RagA_CS"/>
</dbReference>
<dbReference type="Gene3D" id="2.40.170.20">
    <property type="entry name" value="TonB-dependent receptor, beta-barrel domain"/>
    <property type="match status" value="1"/>
</dbReference>
<dbReference type="Proteomes" id="UP000751614">
    <property type="component" value="Unassembled WGS sequence"/>
</dbReference>
<reference evidence="13 14" key="1">
    <citation type="submission" date="2019-05" db="EMBL/GenBank/DDBJ databases">
        <title>Flagellimonas sp. AsT0115, sp. nov., isolated from a marine red algae, Asparagopsis taxiformis.</title>
        <authorList>
            <person name="Kim J."/>
            <person name="Jeong S.E."/>
            <person name="Jeon C.O."/>
        </authorList>
    </citation>
    <scope>NUCLEOTIDE SEQUENCE [LARGE SCALE GENOMIC DNA]</scope>
    <source>
        <strain evidence="13 14">AsT0115</strain>
    </source>
</reference>
<evidence type="ECO:0000256" key="4">
    <source>
        <dbReference type="ARBA" id="ARBA00022496"/>
    </source>
</evidence>
<evidence type="ECO:0000256" key="3">
    <source>
        <dbReference type="ARBA" id="ARBA00022452"/>
    </source>
</evidence>
<evidence type="ECO:0000256" key="6">
    <source>
        <dbReference type="ARBA" id="ARBA00023004"/>
    </source>
</evidence>
<accession>A0ABY2WNE6</accession>
<dbReference type="Pfam" id="PF07715">
    <property type="entry name" value="Plug"/>
    <property type="match status" value="1"/>
</dbReference>
<evidence type="ECO:0000256" key="1">
    <source>
        <dbReference type="ARBA" id="ARBA00004571"/>
    </source>
</evidence>
<dbReference type="Pfam" id="PF00593">
    <property type="entry name" value="TonB_dep_Rec_b-barrel"/>
    <property type="match status" value="1"/>
</dbReference>
<protein>
    <submittedName>
        <fullName evidence="13">TonB-dependent receptor</fullName>
    </submittedName>
</protein>
<dbReference type="InterPro" id="IPR037066">
    <property type="entry name" value="Plug_dom_sf"/>
</dbReference>
<evidence type="ECO:0000256" key="7">
    <source>
        <dbReference type="ARBA" id="ARBA00023077"/>
    </source>
</evidence>
<organism evidence="13 14">
    <name type="scientific">Flagellimonas algicola</name>
    <dbReference type="NCBI Taxonomy" id="2583815"/>
    <lineage>
        <taxon>Bacteria</taxon>
        <taxon>Pseudomonadati</taxon>
        <taxon>Bacteroidota</taxon>
        <taxon>Flavobacteriia</taxon>
        <taxon>Flavobacteriales</taxon>
        <taxon>Flavobacteriaceae</taxon>
        <taxon>Flagellimonas</taxon>
    </lineage>
</organism>
<evidence type="ECO:0000256" key="2">
    <source>
        <dbReference type="ARBA" id="ARBA00022448"/>
    </source>
</evidence>
<comment type="similarity">
    <text evidence="10 11">Belongs to the TonB-dependent receptor family.</text>
</comment>
<keyword evidence="8 10" id="KW-0472">Membrane</keyword>
<dbReference type="EMBL" id="VCNI01000001">
    <property type="protein sequence ID" value="TMU56524.1"/>
    <property type="molecule type" value="Genomic_DNA"/>
</dbReference>
<dbReference type="Pfam" id="PF13715">
    <property type="entry name" value="CarbopepD_reg_2"/>
    <property type="match status" value="1"/>
</dbReference>
<evidence type="ECO:0000313" key="13">
    <source>
        <dbReference type="EMBL" id="TMU56524.1"/>
    </source>
</evidence>
<keyword evidence="9 10" id="KW-0998">Cell outer membrane</keyword>
<evidence type="ECO:0000256" key="11">
    <source>
        <dbReference type="RuleBase" id="RU003357"/>
    </source>
</evidence>
<sequence>MKKCHKGSRFSIPLPKIDLKMKLTTFLLLVSLLKINASSYSQNTKLTLKLDNVTVEQVFNEIESKSEFRFLFESEQLNLNRKVSLDIESKDIRHVLKLLFKNTNVKYRTLNRQILLSRKKLDKISGFDTNAETDDDEMVQQQISGNVVDSNGVPLAGASVVEKGTVNGTQTDFEGDFNLEVADNNAILVISYIGFATKEVSVGQQTTFKVTLSESTAGLEEVVVVGYGSQRKSDVTGAITSVSGDDVNVTKESNALNALAGKAAGVDVSFDSNQPGSSPSILIRGRSSLNFSNQPLFVVDGIPVSGDLSDFNPNDIQSIEILKDASSAAIYGARGANGVVLITTKRGKAGKAQISYESYIGFSEPYENIDLMDSDQWVAMRLESQRAASEQEQVLAPGTLPIPTLADGLEAGQLEAFQAGINTNFQDLIFQNGLQQNHQVGVSGGSEKVRYNVSLNYFQQEGIVKNAEYERLTMRTNLDMNVTDKLKVGLSQQISFADRDDLNDGSTLSFIFRNSPLTRPFEEDGVTPTTDPLDDGLIWNPLNDFVAGNYVDNNKTFRYFANIFGTYQFNDHLKYTLNIGPEFRIDRNNDFRGTLSSVNRGGLNTAQKDLRNTTSFTIENLVNYNNTFNEVHTLDATFLFSAQDIKDDFTTLAVRDLPSESQTFNNLGDASEVTNRDSSLDTERWTSFMARFNYSYKSKYLFTLTGRYDGSSKLAEGNKWGFFPSGSFAWRVSQEDFLQESETISNLKLRLGYGTVGRNPIDPFSTLGGLSRTEGSFSDSPAFGFRPNEIANPDLKWEITTTFDAGIDFGFYNNRISGSIDYYVGNTSDLLLERTIPITSGFNSVLQNVGETKNQGIEVVLSTVNVQTEDFTWSTDFNFSRNRSEIVSLLQGQGDDVGNRWFIGDQLSVFYDRVFDGIWQLDETALAGSFQRIPGDIKLADLNGDGVLNDDDRKIIGYQDPQWIGGLTSNINYKGWDFTVAVLTRQGHTIRSQAFGNNNSLFGRYNNVDVNYWTPENPSNSIPRPNANQESPKDAGVLNYFDGSYVRVRNISLGYNFNETFLDKIGLQRLRFYVTAQNPFLFTSSELIDGIDPDVANSGPTSNFPGRNYLPSPRTFIFGLSTTF</sequence>
<dbReference type="InterPro" id="IPR011662">
    <property type="entry name" value="Secretin/TonB_short_N"/>
</dbReference>
<keyword evidence="13" id="KW-0675">Receptor</keyword>
<keyword evidence="4" id="KW-0410">Iron transport</keyword>
<evidence type="ECO:0000259" key="12">
    <source>
        <dbReference type="SMART" id="SM00965"/>
    </source>
</evidence>
<dbReference type="SUPFAM" id="SSF56935">
    <property type="entry name" value="Porins"/>
    <property type="match status" value="1"/>
</dbReference>
<dbReference type="InterPro" id="IPR036942">
    <property type="entry name" value="Beta-barrel_TonB_sf"/>
</dbReference>
<dbReference type="Gene3D" id="2.60.40.1120">
    <property type="entry name" value="Carboxypeptidase-like, regulatory domain"/>
    <property type="match status" value="1"/>
</dbReference>
<gene>
    <name evidence="13" type="ORF">FGG15_03000</name>
</gene>
<feature type="domain" description="Secretin/TonB short N-terminal" evidence="12">
    <location>
        <begin position="68"/>
        <end position="119"/>
    </location>
</feature>
<dbReference type="InterPro" id="IPR000531">
    <property type="entry name" value="Beta-barrel_TonB"/>
</dbReference>
<evidence type="ECO:0000256" key="10">
    <source>
        <dbReference type="PROSITE-ProRule" id="PRU01360"/>
    </source>
</evidence>
<keyword evidence="14" id="KW-1185">Reference proteome</keyword>
<dbReference type="Gene3D" id="2.170.130.10">
    <property type="entry name" value="TonB-dependent receptor, plug domain"/>
    <property type="match status" value="1"/>
</dbReference>
<keyword evidence="4" id="KW-0406">Ion transport</keyword>
<comment type="caution">
    <text evidence="13">The sequence shown here is derived from an EMBL/GenBank/DDBJ whole genome shotgun (WGS) entry which is preliminary data.</text>
</comment>
<keyword evidence="3 10" id="KW-1134">Transmembrane beta strand</keyword>
<keyword evidence="2 10" id="KW-0813">Transport</keyword>
<comment type="subcellular location">
    <subcellularLocation>
        <location evidence="1 10">Cell outer membrane</location>
        <topology evidence="1 10">Multi-pass membrane protein</topology>
    </subcellularLocation>
</comment>
<evidence type="ECO:0000256" key="9">
    <source>
        <dbReference type="ARBA" id="ARBA00023237"/>
    </source>
</evidence>
<dbReference type="NCBIfam" id="TIGR04056">
    <property type="entry name" value="OMP_RagA_SusC"/>
    <property type="match status" value="1"/>
</dbReference>
<keyword evidence="7 11" id="KW-0798">TonB box</keyword>
<evidence type="ECO:0000256" key="8">
    <source>
        <dbReference type="ARBA" id="ARBA00023136"/>
    </source>
</evidence>
<name>A0ABY2WNE6_9FLAO</name>
<dbReference type="InterPro" id="IPR012910">
    <property type="entry name" value="Plug_dom"/>
</dbReference>
<dbReference type="SUPFAM" id="SSF49464">
    <property type="entry name" value="Carboxypeptidase regulatory domain-like"/>
    <property type="match status" value="1"/>
</dbReference>
<dbReference type="InterPro" id="IPR008969">
    <property type="entry name" value="CarboxyPept-like_regulatory"/>
</dbReference>
<dbReference type="SMART" id="SM00965">
    <property type="entry name" value="STN"/>
    <property type="match status" value="1"/>
</dbReference>
<dbReference type="Pfam" id="PF07660">
    <property type="entry name" value="STN"/>
    <property type="match status" value="1"/>
</dbReference>
<proteinExistence type="inferred from homology"/>
<dbReference type="NCBIfam" id="TIGR04057">
    <property type="entry name" value="SusC_RagA_signa"/>
    <property type="match status" value="1"/>
</dbReference>
<dbReference type="InterPro" id="IPR023996">
    <property type="entry name" value="TonB-dep_OMP_SusC/RagA"/>
</dbReference>
<keyword evidence="6" id="KW-0408">Iron</keyword>